<dbReference type="InterPro" id="IPR003084">
    <property type="entry name" value="HDAC_I/II"/>
</dbReference>
<dbReference type="GO" id="GO:0004407">
    <property type="term" value="F:histone deacetylase activity"/>
    <property type="evidence" value="ECO:0007669"/>
    <property type="project" value="InterPro"/>
</dbReference>
<sequence length="299" mass="34298">MLGQMNRSIEGYNEGLKIHIEALGDTDPRVGETCSLPNQKREKERDKQTRRETRGDGTQPWPYLSKALTKFQDQLRQLKRFNVDEDCPVFDGLYSFCQTYASGSVSGAVKLNHGIYDISINWAGGLHHTEKYIDIHHRDGVEETFYTTDRVITFSFHKFGDYFPGTGDISGLVDAQIPSSATWLTLAVIPSPATWLTLAVIPSPATWLMLAALLMLRSHLLRIPRALVENRKKISFLNNNPIIIPFVCHLPTDHYNQQAEEEKQQRRCPHFHHACSHFLRKQAKQKRKKESKSRKQKQT</sequence>
<feature type="transmembrane region" description="Helical" evidence="4">
    <location>
        <begin position="195"/>
        <end position="216"/>
    </location>
</feature>
<dbReference type="Pfam" id="PF00850">
    <property type="entry name" value="Hist_deacetyl"/>
    <property type="match status" value="1"/>
</dbReference>
<feature type="compositionally biased region" description="Basic and acidic residues" evidence="3">
    <location>
        <begin position="39"/>
        <end position="55"/>
    </location>
</feature>
<evidence type="ECO:0000313" key="6">
    <source>
        <dbReference type="EMBL" id="RXH80943.1"/>
    </source>
</evidence>
<dbReference type="PANTHER" id="PTHR10625">
    <property type="entry name" value="HISTONE DEACETYLASE HDAC1-RELATED"/>
    <property type="match status" value="1"/>
</dbReference>
<keyword evidence="4" id="KW-1133">Transmembrane helix</keyword>
<comment type="caution">
    <text evidence="6">The sequence shown here is derived from an EMBL/GenBank/DDBJ whole genome shotgun (WGS) entry which is preliminary data.</text>
</comment>
<feature type="region of interest" description="Disordered" evidence="3">
    <location>
        <begin position="279"/>
        <end position="299"/>
    </location>
</feature>
<dbReference type="SUPFAM" id="SSF52768">
    <property type="entry name" value="Arginase/deacetylase"/>
    <property type="match status" value="1"/>
</dbReference>
<feature type="region of interest" description="Disordered" evidence="3">
    <location>
        <begin position="29"/>
        <end position="59"/>
    </location>
</feature>
<evidence type="ECO:0000313" key="7">
    <source>
        <dbReference type="Proteomes" id="UP000290289"/>
    </source>
</evidence>
<dbReference type="EMBL" id="RDQH01000338">
    <property type="protein sequence ID" value="RXH80943.1"/>
    <property type="molecule type" value="Genomic_DNA"/>
</dbReference>
<accession>A0A498II94</accession>
<dbReference type="PANTHER" id="PTHR10625:SF44">
    <property type="entry name" value="HISTONE DEACETYLASE 19"/>
    <property type="match status" value="1"/>
</dbReference>
<dbReference type="AlphaFoldDB" id="A0A498II94"/>
<keyword evidence="4" id="KW-0472">Membrane</keyword>
<dbReference type="InterPro" id="IPR023696">
    <property type="entry name" value="Ureohydrolase_dom_sf"/>
</dbReference>
<gene>
    <name evidence="6" type="ORF">DVH24_004857</name>
</gene>
<protein>
    <recommendedName>
        <fullName evidence="5">Histone deacetylase domain-containing protein</fullName>
    </recommendedName>
</protein>
<proteinExistence type="predicted"/>
<evidence type="ECO:0000256" key="2">
    <source>
        <dbReference type="ARBA" id="ARBA00022853"/>
    </source>
</evidence>
<keyword evidence="2" id="KW-0156">Chromatin regulator</keyword>
<keyword evidence="4" id="KW-0812">Transmembrane</keyword>
<evidence type="ECO:0000256" key="4">
    <source>
        <dbReference type="SAM" id="Phobius"/>
    </source>
</evidence>
<dbReference type="InterPro" id="IPR037138">
    <property type="entry name" value="His_deacetylse_dom_sf"/>
</dbReference>
<dbReference type="Proteomes" id="UP000290289">
    <property type="component" value="Chromosome 12"/>
</dbReference>
<dbReference type="STRING" id="3750.A0A498II94"/>
<evidence type="ECO:0000259" key="5">
    <source>
        <dbReference type="Pfam" id="PF00850"/>
    </source>
</evidence>
<evidence type="ECO:0000256" key="1">
    <source>
        <dbReference type="ARBA" id="ARBA00022491"/>
    </source>
</evidence>
<organism evidence="6 7">
    <name type="scientific">Malus domestica</name>
    <name type="common">Apple</name>
    <name type="synonym">Pyrus malus</name>
    <dbReference type="NCBI Taxonomy" id="3750"/>
    <lineage>
        <taxon>Eukaryota</taxon>
        <taxon>Viridiplantae</taxon>
        <taxon>Streptophyta</taxon>
        <taxon>Embryophyta</taxon>
        <taxon>Tracheophyta</taxon>
        <taxon>Spermatophyta</taxon>
        <taxon>Magnoliopsida</taxon>
        <taxon>eudicotyledons</taxon>
        <taxon>Gunneridae</taxon>
        <taxon>Pentapetalae</taxon>
        <taxon>rosids</taxon>
        <taxon>fabids</taxon>
        <taxon>Rosales</taxon>
        <taxon>Rosaceae</taxon>
        <taxon>Amygdaloideae</taxon>
        <taxon>Maleae</taxon>
        <taxon>Malus</taxon>
    </lineage>
</organism>
<name>A0A498II94_MALDO</name>
<dbReference type="InterPro" id="IPR023801">
    <property type="entry name" value="His_deacetylse_dom"/>
</dbReference>
<dbReference type="Gene3D" id="3.40.800.20">
    <property type="entry name" value="Histone deacetylase domain"/>
    <property type="match status" value="2"/>
</dbReference>
<reference evidence="6 7" key="1">
    <citation type="submission" date="2018-10" db="EMBL/GenBank/DDBJ databases">
        <title>A high-quality apple genome assembly.</title>
        <authorList>
            <person name="Hu J."/>
        </authorList>
    </citation>
    <scope>NUCLEOTIDE SEQUENCE [LARGE SCALE GENOMIC DNA]</scope>
    <source>
        <strain evidence="7">cv. HFTH1</strain>
        <tissue evidence="6">Young leaf</tissue>
    </source>
</reference>
<dbReference type="PRINTS" id="PR01271">
    <property type="entry name" value="HISDACETLASE"/>
</dbReference>
<keyword evidence="7" id="KW-1185">Reference proteome</keyword>
<feature type="domain" description="Histone deacetylase" evidence="5">
    <location>
        <begin position="133"/>
        <end position="171"/>
    </location>
</feature>
<dbReference type="GO" id="GO:0005634">
    <property type="term" value="C:nucleus"/>
    <property type="evidence" value="ECO:0007669"/>
    <property type="project" value="TreeGrafter"/>
</dbReference>
<keyword evidence="1" id="KW-0678">Repressor</keyword>
<dbReference type="GO" id="GO:0040029">
    <property type="term" value="P:epigenetic regulation of gene expression"/>
    <property type="evidence" value="ECO:0007669"/>
    <property type="project" value="TreeGrafter"/>
</dbReference>
<evidence type="ECO:0000256" key="3">
    <source>
        <dbReference type="SAM" id="MobiDB-lite"/>
    </source>
</evidence>